<sequence length="1066" mass="118730">MGMYLRVRSWVPSPVPKGGKPQPSAVRKAEVLFAFITVRKMGLLRGSHGRADGYLPIEKCHTNLQLGSGVCRGDGTAMSSKFRGGGRPRRHALHALHAPARHPPALFSGSASALAARGGVRRLPHARQTRRMLRPETSSAVPSPPTASPLSRQAPSQRPHYGVGVQETPQSCPSAWTSPPGSSGVAGDRSGSSSLPGRPPCACPERGSYLGNKRSYAANIVASSFTFGTSSSSAQDTSYPQVLKTPPLSAGNLQRSGCKSWTPQIGYSATSSSAVSAHAPSVIVAVVEGRGLARGEIGMASIDIKSPQIILSQFADNTIYTKVITKLKILSPLEIIMSNTACVVGNSTKLFTLITENFKNVNFTTIQRKYFNETKGLEYIEQLCIAEFSSVLMEVQSKYYCLAAVAALLKYVEFIQNSVYAPKSLKVCFQGSEQTAMIDSSSAQNLELLINNQDSRNNHTLFGVLNYTKTPGGSRRLRSNILEPLVDIETINMRLDCVQELLQHEELFFGLQSVISRFLDTEQLLSVLVQIPKQDTVNAAESKITNLIYLKHTLELVDPLKISLKNCNTTLLRAYYGSLEDKRFGIILEKIKTVINDDARYMKGCLNMRTQKCYAVRSNINEFLDIARRTYTEIVDDIAGMISQLAEKYSLPLRTSFSSARGFFIQMTTDCTVLSSDQLPSEFIKISKMKNSYSFTSADLIKMNERCQESLREIYHMTYMIVCKLLSEIYEHIHCLHKLSDTVSMLDMLLSFAHACTLSDYVRPEFTDTLAIKQGWHPILEKISVEKPVANNTYITEGSNFLIITGPNMSGKSTYLKQIALCQIMAQIGSYVPAEYSSFRIAEQIFTRISTDDDIETNSSTFMKEMKEVAYILHNANDKSLILIDELGRGTNTEEGIGICYAVCEYLLNLKAFTLFATHFLELCHIDVLYPNVENMHFEVQHVKNTSRNKEAILYTYKLSKGLTEEKHYGLKAAEASSLPPSVVLDAKEITTQIQRQILQNQRSAPEMERQRAVYHLATRLVQIARNSQLDPDRLRVYLKNLKKKYEEDFPRAEQGAEQVPEKTEE</sequence>
<accession>A0AC58N2G6</accession>
<organism evidence="1 2">
    <name type="scientific">Castor canadensis</name>
    <name type="common">American beaver</name>
    <dbReference type="NCBI Taxonomy" id="51338"/>
    <lineage>
        <taxon>Eukaryota</taxon>
        <taxon>Metazoa</taxon>
        <taxon>Chordata</taxon>
        <taxon>Craniata</taxon>
        <taxon>Vertebrata</taxon>
        <taxon>Euteleostomi</taxon>
        <taxon>Mammalia</taxon>
        <taxon>Eutheria</taxon>
        <taxon>Euarchontoglires</taxon>
        <taxon>Glires</taxon>
        <taxon>Rodentia</taxon>
        <taxon>Castorimorpha</taxon>
        <taxon>Castoridae</taxon>
        <taxon>Castor</taxon>
    </lineage>
</organism>
<protein>
    <submittedName>
        <fullName evidence="2">MutS protein homolog 4</fullName>
    </submittedName>
</protein>
<dbReference type="RefSeq" id="XP_073935842.1">
    <property type="nucleotide sequence ID" value="XM_074079741.1"/>
</dbReference>
<reference evidence="2" key="1">
    <citation type="submission" date="2025-08" db="UniProtKB">
        <authorList>
            <consortium name="RefSeq"/>
        </authorList>
    </citation>
    <scope>IDENTIFICATION</scope>
</reference>
<evidence type="ECO:0000313" key="2">
    <source>
        <dbReference type="RefSeq" id="XP_073935842.1"/>
    </source>
</evidence>
<name>A0AC58N2G6_CASCN</name>
<keyword evidence="1" id="KW-1185">Reference proteome</keyword>
<dbReference type="Proteomes" id="UP001732720">
    <property type="component" value="Chromosome 7"/>
</dbReference>
<gene>
    <name evidence="2" type="primary">Msh4</name>
</gene>
<proteinExistence type="predicted"/>
<evidence type="ECO:0000313" key="1">
    <source>
        <dbReference type="Proteomes" id="UP001732720"/>
    </source>
</evidence>